<evidence type="ECO:0000256" key="2">
    <source>
        <dbReference type="ARBA" id="ARBA00007532"/>
    </source>
</evidence>
<feature type="domain" description="Pyridine nucleotide-disulphide oxidoreductase dimerisation" evidence="14">
    <location>
        <begin position="360"/>
        <end position="468"/>
    </location>
</feature>
<keyword evidence="7 13" id="KW-0560">Oxidoreductase</keyword>
<dbReference type="Proteomes" id="UP000199074">
    <property type="component" value="Unassembled WGS sequence"/>
</dbReference>
<feature type="disulfide bond" description="Redox-active" evidence="12">
    <location>
        <begin position="42"/>
        <end position="47"/>
    </location>
</feature>
<dbReference type="NCBIfam" id="TIGR01350">
    <property type="entry name" value="lipoamide_DH"/>
    <property type="match status" value="1"/>
</dbReference>
<evidence type="ECO:0000256" key="7">
    <source>
        <dbReference type="ARBA" id="ARBA00023002"/>
    </source>
</evidence>
<dbReference type="STRING" id="429728.SAMN05216456_1492"/>
<evidence type="ECO:0000256" key="9">
    <source>
        <dbReference type="ARBA" id="ARBA00049187"/>
    </source>
</evidence>
<evidence type="ECO:0000256" key="8">
    <source>
        <dbReference type="ARBA" id="ARBA00023027"/>
    </source>
</evidence>
<dbReference type="InterPro" id="IPR023753">
    <property type="entry name" value="FAD/NAD-binding_dom"/>
</dbReference>
<feature type="binding site" evidence="11">
    <location>
        <begin position="194"/>
        <end position="201"/>
    </location>
    <ligand>
        <name>NAD(+)</name>
        <dbReference type="ChEBI" id="CHEBI:57540"/>
    </ligand>
</feature>
<keyword evidence="13" id="KW-0676">Redox-active center</keyword>
<dbReference type="OrthoDB" id="9761158at2"/>
<evidence type="ECO:0000256" key="5">
    <source>
        <dbReference type="ARBA" id="ARBA00022630"/>
    </source>
</evidence>
<comment type="miscellaneous">
    <text evidence="13">The active site is a redox-active disulfide bond.</text>
</comment>
<dbReference type="PRINTS" id="PR00368">
    <property type="entry name" value="FADPNR"/>
</dbReference>
<comment type="cofactor">
    <cofactor evidence="11 13">
        <name>FAD</name>
        <dbReference type="ChEBI" id="CHEBI:57692"/>
    </cofactor>
    <text evidence="11 13">Binds 1 FAD per subunit.</text>
</comment>
<reference evidence="16 17" key="1">
    <citation type="submission" date="2016-10" db="EMBL/GenBank/DDBJ databases">
        <authorList>
            <person name="de Groot N.N."/>
        </authorList>
    </citation>
    <scope>NUCLEOTIDE SEQUENCE [LARGE SCALE GENOMIC DNA]</scope>
    <source>
        <strain evidence="16 17">IPL20</strain>
    </source>
</reference>
<dbReference type="PANTHER" id="PTHR22912">
    <property type="entry name" value="DISULFIDE OXIDOREDUCTASE"/>
    <property type="match status" value="1"/>
</dbReference>
<evidence type="ECO:0000256" key="13">
    <source>
        <dbReference type="RuleBase" id="RU003692"/>
    </source>
</evidence>
<sequence>MADQYDLLVIGAGPGGYVAAIRGAQLGMKVAIIEREHMAGICSNWGCIPTKALLRSAEIYGHMGHAKDYGLTAENFGFDLDGIVKRSRAIAAQMNNGVQFLMKKNKIDIIWGEATITKPGEIKVAASKKPVVQPQGPVPKNTLGEGTYKAKNIIIATGARPRVLPGIEPDGNKIWTYFEALKPAEMPKSLVVMGSGAIGIEFASFYRSFGAEVTVIELLPTILPVEDAEISGLARKRLEKRGIKIITEAKVAKVEKTGNGVVAHVETKDGKTQQVTGDKLISAVGVMCNIEGLGLETVGVKTERGAIVIDNYGKTSVDGIWAIGDVAGPPMLAHKAEHEAVITVEKIAGLKVHGLDKTKVPGCTYCEPQVASVGLTEAKAKEAGREIKVGRFPFVGNGKAIALGEPDGLVKTIFDAKTGELLGAHMIGAEVTELIQGFVVAMNLETTEEELIHTIFPHPTLSETMKESVLNAYDRALNI</sequence>
<evidence type="ECO:0000256" key="12">
    <source>
        <dbReference type="PIRSR" id="PIRSR000350-4"/>
    </source>
</evidence>
<dbReference type="RefSeq" id="WP_092422892.1">
    <property type="nucleotide sequence ID" value="NZ_FPCK01000001.1"/>
</dbReference>
<dbReference type="GO" id="GO:0004148">
    <property type="term" value="F:dihydrolipoyl dehydrogenase (NADH) activity"/>
    <property type="evidence" value="ECO:0007669"/>
    <property type="project" value="UniProtKB-EC"/>
</dbReference>
<keyword evidence="11" id="KW-0547">Nucleotide-binding</keyword>
<dbReference type="EMBL" id="FPCK01000001">
    <property type="protein sequence ID" value="SFV31912.1"/>
    <property type="molecule type" value="Genomic_DNA"/>
</dbReference>
<evidence type="ECO:0000256" key="6">
    <source>
        <dbReference type="ARBA" id="ARBA00022827"/>
    </source>
</evidence>
<dbReference type="GO" id="GO:0005737">
    <property type="term" value="C:cytoplasm"/>
    <property type="evidence" value="ECO:0007669"/>
    <property type="project" value="UniProtKB-SubCell"/>
</dbReference>
<comment type="catalytic activity">
    <reaction evidence="9 13">
        <text>N(6)-[(R)-dihydrolipoyl]-L-lysyl-[protein] + NAD(+) = N(6)-[(R)-lipoyl]-L-lysyl-[protein] + NADH + H(+)</text>
        <dbReference type="Rhea" id="RHEA:15045"/>
        <dbReference type="Rhea" id="RHEA-COMP:10474"/>
        <dbReference type="Rhea" id="RHEA-COMP:10475"/>
        <dbReference type="ChEBI" id="CHEBI:15378"/>
        <dbReference type="ChEBI" id="CHEBI:57540"/>
        <dbReference type="ChEBI" id="CHEBI:57945"/>
        <dbReference type="ChEBI" id="CHEBI:83099"/>
        <dbReference type="ChEBI" id="CHEBI:83100"/>
        <dbReference type="EC" id="1.8.1.4"/>
    </reaction>
</comment>
<dbReference type="InterPro" id="IPR016156">
    <property type="entry name" value="FAD/NAD-linked_Rdtase_dimer_sf"/>
</dbReference>
<dbReference type="FunFam" id="3.30.390.30:FF:000001">
    <property type="entry name" value="Dihydrolipoyl dehydrogenase"/>
    <property type="match status" value="1"/>
</dbReference>
<dbReference type="PRINTS" id="PR00411">
    <property type="entry name" value="PNDRDTASEI"/>
</dbReference>
<protein>
    <recommendedName>
        <fullName evidence="4 13">Dihydrolipoyl dehydrogenase</fullName>
        <ecNumber evidence="3 13">1.8.1.4</ecNumber>
    </recommendedName>
</protein>
<dbReference type="EC" id="1.8.1.4" evidence="3 13"/>
<evidence type="ECO:0000313" key="16">
    <source>
        <dbReference type="EMBL" id="SFV31912.1"/>
    </source>
</evidence>
<feature type="binding site" evidence="11">
    <location>
        <position position="285"/>
    </location>
    <ligand>
        <name>NAD(+)</name>
        <dbReference type="ChEBI" id="CHEBI:57540"/>
    </ligand>
</feature>
<evidence type="ECO:0000256" key="3">
    <source>
        <dbReference type="ARBA" id="ARBA00012608"/>
    </source>
</evidence>
<dbReference type="Pfam" id="PF07992">
    <property type="entry name" value="Pyr_redox_2"/>
    <property type="match status" value="1"/>
</dbReference>
<evidence type="ECO:0000259" key="15">
    <source>
        <dbReference type="Pfam" id="PF07992"/>
    </source>
</evidence>
<evidence type="ECO:0000313" key="17">
    <source>
        <dbReference type="Proteomes" id="UP000199074"/>
    </source>
</evidence>
<feature type="active site" description="Proton acceptor" evidence="10">
    <location>
        <position position="458"/>
    </location>
</feature>
<dbReference type="AlphaFoldDB" id="A0A1I7NB63"/>
<dbReference type="SUPFAM" id="SSF55424">
    <property type="entry name" value="FAD/NAD-linked reductases, dimerisation (C-terminal) domain"/>
    <property type="match status" value="1"/>
</dbReference>
<keyword evidence="5 13" id="KW-0285">Flavoprotein</keyword>
<keyword evidence="17" id="KW-1185">Reference proteome</keyword>
<keyword evidence="6 11" id="KW-0274">FAD</keyword>
<dbReference type="Gene3D" id="3.30.390.30">
    <property type="match status" value="1"/>
</dbReference>
<organism evidence="16 17">
    <name type="scientific">Devosia crocina</name>
    <dbReference type="NCBI Taxonomy" id="429728"/>
    <lineage>
        <taxon>Bacteria</taxon>
        <taxon>Pseudomonadati</taxon>
        <taxon>Pseudomonadota</taxon>
        <taxon>Alphaproteobacteria</taxon>
        <taxon>Hyphomicrobiales</taxon>
        <taxon>Devosiaceae</taxon>
        <taxon>Devosia</taxon>
    </lineage>
</organism>
<name>A0A1I7NB63_9HYPH</name>
<evidence type="ECO:0000259" key="14">
    <source>
        <dbReference type="Pfam" id="PF02852"/>
    </source>
</evidence>
<evidence type="ECO:0000256" key="4">
    <source>
        <dbReference type="ARBA" id="ARBA00016961"/>
    </source>
</evidence>
<feature type="binding site" evidence="11">
    <location>
        <position position="51"/>
    </location>
    <ligand>
        <name>FAD</name>
        <dbReference type="ChEBI" id="CHEBI:57692"/>
    </ligand>
</feature>
<dbReference type="InterPro" id="IPR050151">
    <property type="entry name" value="Class-I_Pyr_Nuc-Dis_Oxidored"/>
</dbReference>
<feature type="domain" description="FAD/NAD(P)-binding" evidence="15">
    <location>
        <begin position="5"/>
        <end position="340"/>
    </location>
</feature>
<dbReference type="PANTHER" id="PTHR22912:SF217">
    <property type="entry name" value="DIHYDROLIPOYL DEHYDROGENASE"/>
    <property type="match status" value="1"/>
</dbReference>
<proteinExistence type="inferred from homology"/>
<dbReference type="InterPro" id="IPR001100">
    <property type="entry name" value="Pyr_nuc-diS_OxRdtase"/>
</dbReference>
<feature type="binding site" evidence="11">
    <location>
        <position position="217"/>
    </location>
    <ligand>
        <name>NAD(+)</name>
        <dbReference type="ChEBI" id="CHEBI:57540"/>
    </ligand>
</feature>
<feature type="binding site" evidence="11">
    <location>
        <begin position="331"/>
        <end position="334"/>
    </location>
    <ligand>
        <name>FAD</name>
        <dbReference type="ChEBI" id="CHEBI:57692"/>
    </ligand>
</feature>
<dbReference type="InterPro" id="IPR006258">
    <property type="entry name" value="Lipoamide_DH"/>
</dbReference>
<comment type="subcellular location">
    <subcellularLocation>
        <location evidence="1">Cytoplasm</location>
    </subcellularLocation>
</comment>
<dbReference type="GO" id="GO:0006103">
    <property type="term" value="P:2-oxoglutarate metabolic process"/>
    <property type="evidence" value="ECO:0007669"/>
    <property type="project" value="TreeGrafter"/>
</dbReference>
<comment type="similarity">
    <text evidence="2 13">Belongs to the class-I pyridine nucleotide-disulfide oxidoreductase family.</text>
</comment>
<evidence type="ECO:0000256" key="10">
    <source>
        <dbReference type="PIRSR" id="PIRSR000350-2"/>
    </source>
</evidence>
<dbReference type="Pfam" id="PF02852">
    <property type="entry name" value="Pyr_redox_dim"/>
    <property type="match status" value="1"/>
</dbReference>
<dbReference type="SUPFAM" id="SSF51905">
    <property type="entry name" value="FAD/NAD(P)-binding domain"/>
    <property type="match status" value="1"/>
</dbReference>
<dbReference type="InterPro" id="IPR036188">
    <property type="entry name" value="FAD/NAD-bd_sf"/>
</dbReference>
<keyword evidence="8 11" id="KW-0520">NAD</keyword>
<dbReference type="GO" id="GO:0050660">
    <property type="term" value="F:flavin adenine dinucleotide binding"/>
    <property type="evidence" value="ECO:0007669"/>
    <property type="project" value="InterPro"/>
</dbReference>
<gene>
    <name evidence="16" type="ORF">SAMN05216456_1492</name>
</gene>
<dbReference type="InterPro" id="IPR004099">
    <property type="entry name" value="Pyr_nucl-diS_OxRdtase_dimer"/>
</dbReference>
<feature type="binding site" evidence="11">
    <location>
        <position position="325"/>
    </location>
    <ligand>
        <name>FAD</name>
        <dbReference type="ChEBI" id="CHEBI:57692"/>
    </ligand>
</feature>
<accession>A0A1I7NB63</accession>
<dbReference type="Gene3D" id="3.50.50.60">
    <property type="entry name" value="FAD/NAD(P)-binding domain"/>
    <property type="match status" value="2"/>
</dbReference>
<evidence type="ECO:0000256" key="11">
    <source>
        <dbReference type="PIRSR" id="PIRSR000350-3"/>
    </source>
</evidence>
<evidence type="ECO:0000256" key="1">
    <source>
        <dbReference type="ARBA" id="ARBA00004496"/>
    </source>
</evidence>
<dbReference type="PIRSF" id="PIRSF000350">
    <property type="entry name" value="Mercury_reductase_MerA"/>
    <property type="match status" value="1"/>
</dbReference>